<feature type="domain" description="HNH nuclease" evidence="1">
    <location>
        <begin position="193"/>
        <end position="252"/>
    </location>
</feature>
<gene>
    <name evidence="2" type="ORF">F936_01884</name>
</gene>
<dbReference type="EMBL" id="APQI01000004">
    <property type="protein sequence ID" value="ENV98801.1"/>
    <property type="molecule type" value="Genomic_DNA"/>
</dbReference>
<evidence type="ECO:0000313" key="2">
    <source>
        <dbReference type="EMBL" id="ENV98801.1"/>
    </source>
</evidence>
<dbReference type="InterPro" id="IPR002711">
    <property type="entry name" value="HNH"/>
</dbReference>
<proteinExistence type="predicted"/>
<dbReference type="Gene3D" id="1.10.30.50">
    <property type="match status" value="1"/>
</dbReference>
<accession>A0ABP2UEH0</accession>
<dbReference type="InterPro" id="IPR003615">
    <property type="entry name" value="HNH_nuc"/>
</dbReference>
<name>A0ABP2UEH0_ACICA</name>
<keyword evidence="3" id="KW-1185">Reference proteome</keyword>
<dbReference type="CDD" id="cd00085">
    <property type="entry name" value="HNHc"/>
    <property type="match status" value="1"/>
</dbReference>
<comment type="caution">
    <text evidence="2">The sequence shown here is derived from an EMBL/GenBank/DDBJ whole genome shotgun (WGS) entry which is preliminary data.</text>
</comment>
<dbReference type="RefSeq" id="WP_005046888.1">
    <property type="nucleotide sequence ID" value="NZ_KB849780.1"/>
</dbReference>
<protein>
    <recommendedName>
        <fullName evidence="1">HNH nuclease domain-containing protein</fullName>
    </recommendedName>
</protein>
<dbReference type="GeneID" id="92919734"/>
<evidence type="ECO:0000259" key="1">
    <source>
        <dbReference type="SMART" id="SM00507"/>
    </source>
</evidence>
<dbReference type="InterPro" id="IPR058712">
    <property type="entry name" value="SRA_ScoMcrA"/>
</dbReference>
<sequence length="277" mass="31536">MLKDFRQLKPGTILDNAGLRDYFLCSPQGGMRRSKKTNTLIIVSNHVESIYEDRWIGDELHYTGMGQLGDQGLISQNRTLAESNSNGVSVHLFEVFVDKEYIYQGPVTLVADPYQKVQPDANKQDRLVWIFPVKLSDSNMAISVETIERTSQKKQRKYKKKSIEQLIADAHATAQTQVSYRNTKTKYFIRSDAIAQLAKRLANGICQLCEQPAPFEDQNGEPYLETHHIEWLAHGGPDTVENTVALCPNCHKKMHIVNAEKDREKILINTRNLQPHS</sequence>
<dbReference type="Proteomes" id="UP000013024">
    <property type="component" value="Unassembled WGS sequence"/>
</dbReference>
<dbReference type="SMART" id="SM00507">
    <property type="entry name" value="HNHc"/>
    <property type="match status" value="1"/>
</dbReference>
<reference evidence="2 3" key="1">
    <citation type="submission" date="2013-02" db="EMBL/GenBank/DDBJ databases">
        <title>The Genome Sequence of Acinetobacter calcoaceticus CIP 81.8.</title>
        <authorList>
            <consortium name="The Broad Institute Genome Sequencing Platform"/>
            <consortium name="The Broad Institute Genome Sequencing Center for Infectious Disease"/>
            <person name="Cerqueira G."/>
            <person name="Feldgarden M."/>
            <person name="Courvalin P."/>
            <person name="Perichon B."/>
            <person name="Grillot-Courvalin C."/>
            <person name="Clermont D."/>
            <person name="Rocha E."/>
            <person name="Yoon E.-J."/>
            <person name="Nemec A."/>
            <person name="Walker B."/>
            <person name="Young S.K."/>
            <person name="Zeng Q."/>
            <person name="Gargeya S."/>
            <person name="Fitzgerald M."/>
            <person name="Haas B."/>
            <person name="Abouelleil A."/>
            <person name="Alvarado L."/>
            <person name="Arachchi H.M."/>
            <person name="Berlin A.M."/>
            <person name="Chapman S.B."/>
            <person name="Dewar J."/>
            <person name="Goldberg J."/>
            <person name="Griggs A."/>
            <person name="Gujja S."/>
            <person name="Hansen M."/>
            <person name="Howarth C."/>
            <person name="Imamovic A."/>
            <person name="Larimer J."/>
            <person name="McCowan C."/>
            <person name="Murphy C."/>
            <person name="Neiman D."/>
            <person name="Pearson M."/>
            <person name="Priest M."/>
            <person name="Roberts A."/>
            <person name="Saif S."/>
            <person name="Shea T."/>
            <person name="Sisk P."/>
            <person name="Sykes S."/>
            <person name="Wortman J."/>
            <person name="Nusbaum C."/>
            <person name="Birren B."/>
        </authorList>
    </citation>
    <scope>NUCLEOTIDE SEQUENCE [LARGE SCALE GENOMIC DNA]</scope>
    <source>
        <strain evidence="2 3">CIP 81.8</strain>
    </source>
</reference>
<evidence type="ECO:0000313" key="3">
    <source>
        <dbReference type="Proteomes" id="UP000013024"/>
    </source>
</evidence>
<dbReference type="Pfam" id="PF01844">
    <property type="entry name" value="HNH"/>
    <property type="match status" value="1"/>
</dbReference>
<dbReference type="Pfam" id="PF26348">
    <property type="entry name" value="SRA_ScoMcrA"/>
    <property type="match status" value="1"/>
</dbReference>
<organism evidence="2 3">
    <name type="scientific">Acinetobacter calcoaceticus DSM 30006 = CIP 81.8</name>
    <dbReference type="NCBI Taxonomy" id="981331"/>
    <lineage>
        <taxon>Bacteria</taxon>
        <taxon>Pseudomonadati</taxon>
        <taxon>Pseudomonadota</taxon>
        <taxon>Gammaproteobacteria</taxon>
        <taxon>Moraxellales</taxon>
        <taxon>Moraxellaceae</taxon>
        <taxon>Acinetobacter</taxon>
        <taxon>Acinetobacter calcoaceticus/baumannii complex</taxon>
    </lineage>
</organism>